<keyword evidence="2" id="KW-1185">Reference proteome</keyword>
<dbReference type="EMBL" id="BMOY01000034">
    <property type="protein sequence ID" value="GGJ10851.1"/>
    <property type="molecule type" value="Genomic_DNA"/>
</dbReference>
<evidence type="ECO:0008006" key="3">
    <source>
        <dbReference type="Google" id="ProtNLM"/>
    </source>
</evidence>
<dbReference type="Pfam" id="PF10850">
    <property type="entry name" value="DUF2653"/>
    <property type="match status" value="2"/>
</dbReference>
<protein>
    <recommendedName>
        <fullName evidence="3">DUF2653 family protein</fullName>
    </recommendedName>
</protein>
<reference evidence="1" key="2">
    <citation type="submission" date="2020-09" db="EMBL/GenBank/DDBJ databases">
        <authorList>
            <person name="Sun Q."/>
            <person name="Ohkuma M."/>
        </authorList>
    </citation>
    <scope>NUCLEOTIDE SEQUENCE</scope>
    <source>
        <strain evidence="1">JCM 18487</strain>
    </source>
</reference>
<dbReference type="AlphaFoldDB" id="A0A917KG10"/>
<comment type="caution">
    <text evidence="1">The sequence shown here is derived from an EMBL/GenBank/DDBJ whole genome shotgun (WGS) entry which is preliminary data.</text>
</comment>
<evidence type="ECO:0000313" key="2">
    <source>
        <dbReference type="Proteomes" id="UP000637695"/>
    </source>
</evidence>
<organism evidence="1 2">
    <name type="scientific">Alicyclobacillus cellulosilyticus</name>
    <dbReference type="NCBI Taxonomy" id="1003997"/>
    <lineage>
        <taxon>Bacteria</taxon>
        <taxon>Bacillati</taxon>
        <taxon>Bacillota</taxon>
        <taxon>Bacilli</taxon>
        <taxon>Bacillales</taxon>
        <taxon>Alicyclobacillaceae</taxon>
        <taxon>Alicyclobacillus</taxon>
    </lineage>
</organism>
<reference evidence="1" key="1">
    <citation type="journal article" date="2014" name="Int. J. Syst. Evol. Microbiol.">
        <title>Complete genome sequence of Corynebacterium casei LMG S-19264T (=DSM 44701T), isolated from a smear-ripened cheese.</title>
        <authorList>
            <consortium name="US DOE Joint Genome Institute (JGI-PGF)"/>
            <person name="Walter F."/>
            <person name="Albersmeier A."/>
            <person name="Kalinowski J."/>
            <person name="Ruckert C."/>
        </authorList>
    </citation>
    <scope>NUCLEOTIDE SEQUENCE</scope>
    <source>
        <strain evidence="1">JCM 18487</strain>
    </source>
</reference>
<evidence type="ECO:0000313" key="1">
    <source>
        <dbReference type="EMBL" id="GGJ10851.1"/>
    </source>
</evidence>
<accession>A0A917KG10</accession>
<proteinExistence type="predicted"/>
<name>A0A917KG10_9BACL</name>
<dbReference type="InterPro" id="IPR020516">
    <property type="entry name" value="Uncharacterised_YxcD"/>
</dbReference>
<dbReference type="RefSeq" id="WP_188882831.1">
    <property type="nucleotide sequence ID" value="NZ_BMOY01000034.1"/>
</dbReference>
<sequence length="100" mass="11425">MRIFLDEQDVIDACCVYVAEPNGRSPEDVEVDLQYRVGEGVFASARFRFGWAEHRLSEQDIRDAVVYYLANYHNFVPEQLLVDVQFSPQTGVAADVVVRL</sequence>
<dbReference type="Proteomes" id="UP000637695">
    <property type="component" value="Unassembled WGS sequence"/>
</dbReference>
<gene>
    <name evidence="1" type="primary">yxcD</name>
    <name evidence="1" type="ORF">GCM10010885_20110</name>
</gene>